<evidence type="ECO:0000313" key="1">
    <source>
        <dbReference type="EMBL" id="ALA97515.1"/>
    </source>
</evidence>
<dbReference type="RefSeq" id="WP_158500746.1">
    <property type="nucleotide sequence ID" value="NZ_CP010899.1"/>
</dbReference>
<dbReference type="PATRIC" id="fig|273035.7.peg.747"/>
<dbReference type="KEGG" id="skn:SKUN_00622"/>
<reference evidence="1 2" key="1">
    <citation type="journal article" date="2015" name="Genome Announc.">
        <title>Complete Genome Sequence of Spiroplasma kunkelii Strain CR2-3x, Causal Agent of Corn Stunt Disease in Zea mays L.</title>
        <authorList>
            <person name="Davis R.E."/>
            <person name="Shao J."/>
            <person name="Dally E.L."/>
            <person name="Zhao Y."/>
            <person name="Gasparich G.E."/>
            <person name="Gaynor B.J."/>
            <person name="Athey J.C."/>
            <person name="Harrison N.A."/>
            <person name="Donofrio N."/>
        </authorList>
    </citation>
    <scope>NUCLEOTIDE SEQUENCE [LARGE SCALE GENOMIC DNA]</scope>
    <source>
        <strain evidence="1 2">CR2-3x</strain>
    </source>
</reference>
<gene>
    <name evidence="1" type="ORF">SKUN_00622</name>
</gene>
<sequence length="53" mass="6054">MGKVVRYFDNNFPGAFVAIGKPKNKNTNFEVKQWKHCYGLINTCASTKIMSKK</sequence>
<dbReference type="AlphaFoldDB" id="A0A0K2JFZ1"/>
<proteinExistence type="predicted"/>
<keyword evidence="2" id="KW-1185">Reference proteome</keyword>
<evidence type="ECO:0000313" key="2">
    <source>
        <dbReference type="Proteomes" id="UP000062963"/>
    </source>
</evidence>
<name>A0A0K2JFZ1_SPIKU</name>
<organism evidence="1 2">
    <name type="scientific">Spiroplasma kunkelii CR2-3x</name>
    <dbReference type="NCBI Taxonomy" id="273035"/>
    <lineage>
        <taxon>Bacteria</taxon>
        <taxon>Bacillati</taxon>
        <taxon>Mycoplasmatota</taxon>
        <taxon>Mollicutes</taxon>
        <taxon>Entomoplasmatales</taxon>
        <taxon>Spiroplasmataceae</taxon>
        <taxon>Spiroplasma</taxon>
    </lineage>
</organism>
<dbReference type="Proteomes" id="UP000062963">
    <property type="component" value="Chromosome"/>
</dbReference>
<accession>A0A0K2JFZ1</accession>
<dbReference type="EMBL" id="CP010899">
    <property type="protein sequence ID" value="ALA97515.1"/>
    <property type="molecule type" value="Genomic_DNA"/>
</dbReference>
<protein>
    <submittedName>
        <fullName evidence="1">Uncharacterized protein</fullName>
    </submittedName>
</protein>